<feature type="compositionally biased region" description="Low complexity" evidence="10">
    <location>
        <begin position="616"/>
        <end position="625"/>
    </location>
</feature>
<reference evidence="12" key="1">
    <citation type="journal article" date="2002" name="Science">
        <title>The genome sequence of the malaria mosquito Anopheles gambiae.</title>
        <authorList>
            <person name="Holt R.A."/>
            <person name="Subramanian G.M."/>
            <person name="Halpern A."/>
            <person name="Sutton G.G."/>
            <person name="Charlab R."/>
            <person name="Nusskern D.R."/>
            <person name="Wincker P."/>
            <person name="Clark A.G."/>
            <person name="Ribeiro J.M."/>
            <person name="Wides R."/>
            <person name="Salzberg S.L."/>
            <person name="Loftus B."/>
            <person name="Yandell M."/>
            <person name="Majoros W.H."/>
            <person name="Rusch D.B."/>
            <person name="Lai Z."/>
            <person name="Kraft C.L."/>
            <person name="Abril J.F."/>
            <person name="Anthouard V."/>
            <person name="Arensburger P."/>
            <person name="Atkinson P.W."/>
            <person name="Baden H."/>
            <person name="de Berardinis V."/>
            <person name="Baldwin D."/>
            <person name="Benes V."/>
            <person name="Biedler J."/>
            <person name="Blass C."/>
            <person name="Bolanos R."/>
            <person name="Boscus D."/>
            <person name="Barnstead M."/>
            <person name="Cai S."/>
            <person name="Center A."/>
            <person name="Chaturverdi K."/>
            <person name="Christophides G.K."/>
            <person name="Chrystal M.A."/>
            <person name="Clamp M."/>
            <person name="Cravchik A."/>
            <person name="Curwen V."/>
            <person name="Dana A."/>
            <person name="Delcher A."/>
            <person name="Dew I."/>
            <person name="Evans C.A."/>
            <person name="Flanigan M."/>
            <person name="Grundschober-Freimoser A."/>
            <person name="Friedli L."/>
            <person name="Gu Z."/>
            <person name="Guan P."/>
            <person name="Guigo R."/>
            <person name="Hillenmeyer M.E."/>
            <person name="Hladun S.L."/>
            <person name="Hogan J.R."/>
            <person name="Hong Y.S."/>
            <person name="Hoover J."/>
            <person name="Jaillon O."/>
            <person name="Ke Z."/>
            <person name="Kodira C."/>
            <person name="Kokoza E."/>
            <person name="Koutsos A."/>
            <person name="Letunic I."/>
            <person name="Levitsky A."/>
            <person name="Liang Y."/>
            <person name="Lin J.J."/>
            <person name="Lobo N.F."/>
            <person name="Lopez J.R."/>
            <person name="Malek J.A."/>
            <person name="McIntosh T.C."/>
            <person name="Meister S."/>
            <person name="Miller J."/>
            <person name="Mobarry C."/>
            <person name="Mongin E."/>
            <person name="Murphy S.D."/>
            <person name="O'Brochta D.A."/>
            <person name="Pfannkoch C."/>
            <person name="Qi R."/>
            <person name="Regier M.A."/>
            <person name="Remington K."/>
            <person name="Shao H."/>
            <person name="Sharakhova M.V."/>
            <person name="Sitter C.D."/>
            <person name="Shetty J."/>
            <person name="Smith T.J."/>
            <person name="Strong R."/>
            <person name="Sun J."/>
            <person name="Thomasova D."/>
            <person name="Ton L.Q."/>
            <person name="Topalis P."/>
            <person name="Tu Z."/>
            <person name="Unger M.F."/>
            <person name="Walenz B."/>
            <person name="Wang A."/>
            <person name="Wang J."/>
            <person name="Wang M."/>
            <person name="Wang X."/>
            <person name="Woodford K.J."/>
            <person name="Wortman J.R."/>
            <person name="Wu M."/>
            <person name="Yao A."/>
            <person name="Zdobnov E.M."/>
            <person name="Zhang H."/>
            <person name="Zhao Q."/>
            <person name="Zhao S."/>
            <person name="Zhu S.C."/>
            <person name="Zhimulev I."/>
            <person name="Coluzzi M."/>
            <person name="della Torre A."/>
            <person name="Roth C.W."/>
            <person name="Louis C."/>
            <person name="Kalush F."/>
            <person name="Mural R.J."/>
            <person name="Myers E.W."/>
            <person name="Adams M.D."/>
            <person name="Smith H.O."/>
            <person name="Broder S."/>
            <person name="Gardner M.J."/>
            <person name="Fraser C.M."/>
            <person name="Birney E."/>
            <person name="Bork P."/>
            <person name="Brey P.T."/>
            <person name="Venter J.C."/>
            <person name="Weissenbach J."/>
            <person name="Kafatos F.C."/>
            <person name="Collins F.H."/>
            <person name="Hoffman S.L."/>
        </authorList>
    </citation>
    <scope>NUCLEOTIDE SEQUENCE [LARGE SCALE GENOMIC DNA]</scope>
    <source>
        <strain evidence="12">PEST</strain>
    </source>
</reference>
<feature type="region of interest" description="Disordered" evidence="10">
    <location>
        <begin position="570"/>
        <end position="595"/>
    </location>
</feature>
<gene>
    <name evidence="12" type="ORF">AgaP_AGAP007133</name>
</gene>
<dbReference type="SMART" id="SM00248">
    <property type="entry name" value="ANK"/>
    <property type="match status" value="2"/>
</dbReference>
<feature type="compositionally biased region" description="Low complexity" evidence="10">
    <location>
        <begin position="757"/>
        <end position="802"/>
    </location>
</feature>
<evidence type="ECO:0000256" key="6">
    <source>
        <dbReference type="ARBA" id="ARBA00023159"/>
    </source>
</evidence>
<dbReference type="PROSITE" id="PS51437">
    <property type="entry name" value="CG_1"/>
    <property type="match status" value="1"/>
</dbReference>
<feature type="compositionally biased region" description="Polar residues" evidence="10">
    <location>
        <begin position="841"/>
        <end position="855"/>
    </location>
</feature>
<feature type="region of interest" description="Disordered" evidence="10">
    <location>
        <begin position="2145"/>
        <end position="2164"/>
    </location>
</feature>
<comment type="similarity">
    <text evidence="2">Belongs to the CAMTA family.</text>
</comment>
<name>Q7QIY6_ANOGA</name>
<dbReference type="InterPro" id="IPR002909">
    <property type="entry name" value="IPT_dom"/>
</dbReference>
<dbReference type="eggNOG" id="KOG0520">
    <property type="taxonomic scope" value="Eukaryota"/>
</dbReference>
<feature type="compositionally biased region" description="Basic and acidic residues" evidence="10">
    <location>
        <begin position="949"/>
        <end position="960"/>
    </location>
</feature>
<feature type="compositionally biased region" description="Polar residues" evidence="10">
    <location>
        <begin position="1897"/>
        <end position="1914"/>
    </location>
</feature>
<feature type="compositionally biased region" description="Low complexity" evidence="10">
    <location>
        <begin position="1176"/>
        <end position="1188"/>
    </location>
</feature>
<comment type="subcellular location">
    <subcellularLocation>
        <location evidence="1">Nucleus</location>
    </subcellularLocation>
</comment>
<feature type="compositionally biased region" description="Basic residues" evidence="10">
    <location>
        <begin position="732"/>
        <end position="756"/>
    </location>
</feature>
<dbReference type="InterPro" id="IPR000048">
    <property type="entry name" value="IQ_motif_EF-hand-BS"/>
</dbReference>
<dbReference type="Pfam" id="PF01833">
    <property type="entry name" value="TIG"/>
    <property type="match status" value="1"/>
</dbReference>
<reference evidence="12" key="4">
    <citation type="journal article" date="2007" name="Genome Biol.">
        <title>Update of the Anopheles gambiae PEST genome assembly.</title>
        <authorList>
            <person name="Sharakhova M.V."/>
            <person name="Hammond M.P."/>
            <person name="Lobo N.F."/>
            <person name="Krzywinski J."/>
            <person name="Unger M.F."/>
            <person name="Hillenmeyer M.E."/>
            <person name="Bruggner R.V."/>
            <person name="Birney E."/>
            <person name="Collins F.H."/>
        </authorList>
    </citation>
    <scope>NUCLEOTIDE SEQUENCE</scope>
    <source>
        <strain evidence="12">PEST</strain>
    </source>
</reference>
<dbReference type="Gene3D" id="1.20.5.190">
    <property type="match status" value="1"/>
</dbReference>
<feature type="domain" description="CG-1" evidence="11">
    <location>
        <begin position="344"/>
        <end position="469"/>
    </location>
</feature>
<feature type="compositionally biased region" description="Polar residues" evidence="10">
    <location>
        <begin position="1773"/>
        <end position="1793"/>
    </location>
</feature>
<feature type="compositionally biased region" description="Polar residues" evidence="10">
    <location>
        <begin position="2102"/>
        <end position="2111"/>
    </location>
</feature>
<dbReference type="Gene3D" id="2.60.40.10">
    <property type="entry name" value="Immunoglobulins"/>
    <property type="match status" value="1"/>
</dbReference>
<comment type="subunit">
    <text evidence="9">May interact with calmodulin.</text>
</comment>
<feature type="region of interest" description="Disordered" evidence="10">
    <location>
        <begin position="611"/>
        <end position="640"/>
    </location>
</feature>
<evidence type="ECO:0000256" key="10">
    <source>
        <dbReference type="SAM" id="MobiDB-lite"/>
    </source>
</evidence>
<dbReference type="HOGENOM" id="CLU_001807_1_0_1"/>
<dbReference type="EMBL" id="AAAB01008807">
    <property type="protein sequence ID" value="EAA04153.5"/>
    <property type="molecule type" value="Genomic_DNA"/>
</dbReference>
<feature type="region of interest" description="Disordered" evidence="10">
    <location>
        <begin position="1630"/>
        <end position="1793"/>
    </location>
</feature>
<dbReference type="FunFam" id="2.60.40.10:FF:000089">
    <property type="entry name" value="calmodulin-binding transcription activator 2 isoform X1"/>
    <property type="match status" value="1"/>
</dbReference>
<feature type="region of interest" description="Disordered" evidence="10">
    <location>
        <begin position="1458"/>
        <end position="1575"/>
    </location>
</feature>
<dbReference type="FunFam" id="1.20.5.190:FF:000065">
    <property type="entry name" value="Calmodulin-binding transcription activator (Camta), drome"/>
    <property type="match status" value="1"/>
</dbReference>
<evidence type="ECO:0000256" key="8">
    <source>
        <dbReference type="ARBA" id="ARBA00023242"/>
    </source>
</evidence>
<dbReference type="VEuPathDB" id="VectorBase:AGAP007133"/>
<evidence type="ECO:0000256" key="5">
    <source>
        <dbReference type="ARBA" id="ARBA00023043"/>
    </source>
</evidence>
<dbReference type="InterPro" id="IPR005559">
    <property type="entry name" value="CG-1_dom"/>
</dbReference>
<dbReference type="InterPro" id="IPR036770">
    <property type="entry name" value="Ankyrin_rpt-contain_sf"/>
</dbReference>
<dbReference type="GO" id="GO:0048731">
    <property type="term" value="P:system development"/>
    <property type="evidence" value="ECO:0007669"/>
    <property type="project" value="UniProtKB-ARBA"/>
</dbReference>
<evidence type="ECO:0000256" key="9">
    <source>
        <dbReference type="ARBA" id="ARBA00029480"/>
    </source>
</evidence>
<evidence type="ECO:0000256" key="2">
    <source>
        <dbReference type="ARBA" id="ARBA00008267"/>
    </source>
</evidence>
<dbReference type="PANTHER" id="PTHR23335:SF1">
    <property type="entry name" value="CALMODULIN-BINDING TRANSCRIPTION ACTIVATOR, ISOFORM F"/>
    <property type="match status" value="1"/>
</dbReference>
<keyword evidence="5" id="KW-0040">ANK repeat</keyword>
<dbReference type="STRING" id="7165.Q7QIY6"/>
<keyword evidence="6" id="KW-0010">Activator</keyword>
<feature type="compositionally biased region" description="Gly residues" evidence="10">
    <location>
        <begin position="1742"/>
        <end position="1752"/>
    </location>
</feature>
<proteinExistence type="inferred from homology"/>
<dbReference type="PANTHER" id="PTHR23335">
    <property type="entry name" value="CALMODULIN-BINDING TRANSCRIPTION ACTIVATOR CAMTA"/>
    <property type="match status" value="1"/>
</dbReference>
<evidence type="ECO:0000256" key="7">
    <source>
        <dbReference type="ARBA" id="ARBA00023163"/>
    </source>
</evidence>
<evidence type="ECO:0000256" key="4">
    <source>
        <dbReference type="ARBA" id="ARBA00023015"/>
    </source>
</evidence>
<feature type="region of interest" description="Disordered" evidence="10">
    <location>
        <begin position="841"/>
        <end position="908"/>
    </location>
</feature>
<dbReference type="OMA" id="VQLYSNP"/>
<feature type="compositionally biased region" description="Low complexity" evidence="10">
    <location>
        <begin position="1472"/>
        <end position="1551"/>
    </location>
</feature>
<dbReference type="GO" id="GO:0005634">
    <property type="term" value="C:nucleus"/>
    <property type="evidence" value="ECO:0007669"/>
    <property type="project" value="UniProtKB-SubCell"/>
</dbReference>
<feature type="region of interest" description="Disordered" evidence="10">
    <location>
        <begin position="1"/>
        <end position="33"/>
    </location>
</feature>
<reference evidence="12" key="5">
    <citation type="submission" date="2011-05" db="EMBL/GenBank/DDBJ databases">
        <authorList>
            <consortium name="VectorBase"/>
        </authorList>
    </citation>
    <scope>NUCLEOTIDE SEQUENCE</scope>
    <source>
        <strain evidence="12">PEST</strain>
    </source>
</reference>
<dbReference type="PaxDb" id="7165-AGAP007133-PA"/>
<feature type="compositionally biased region" description="Gly residues" evidence="10">
    <location>
        <begin position="1037"/>
        <end position="1047"/>
    </location>
</feature>
<sequence>MFHFGRPTAEEGNASGSGANGGNEQQGSKSVATASGAATVVSSNAPTMVTASGATLLSGLEKSGVTISAEASRALQTHALQIAHSQIVTTSQSPATVTVATSQPQQQQQQQHSNIILVRGSRSENGQIILQNTHELLSLLSDEDKPIFLQHQRLTTTSGGTTITKAHATKTLAEATTGTGGGGASTILFQPAIKSGTLEGLSGVGGAGGTILLQSDALKKGTTLEVGSSSATGSTTGPIFLQQRLSKNGTEGPILLRTLKRLDKSQSILVIRNATTAGTVATAGSTVVAASAAASGGISVSTAGGATLAKVKPVSTPTTTVVTVTAAPVGSASVGGGAIARRVQEEADEKKEPTVVAKVEIAAILISFDKHSEWQSKEVKTRPKSGSMLLYSRKKVRYRRDGYCWKKRKDGKTTREDHMKLKVQGTECIYGCYVHSAILPTFHRRCYWLLQNPDIVLVHYLNVPYPDDNKMAVITPNLALWGDKKEWTKEELVSQLKPMFFSEDEPDTANEIEISTAETVEAIVSQLMEKQRMARQTALVKQLECGCPDANCADGKSCSHPMRRISAAKSVQELGKRSDGHAGGGGGGTTPNVLIGSRMYPRWLDNRRMATGRVEQQQQQQQQSQHPSSHTILDPNGARAITPKTLDTSIHFQVIPTSVQNSIRPGGNQNASALGTLSISNGSSQLTSVSGHITNGIVGSQANHLGGHRSAMIITSNQHQQQQQQQQQQHHQQQHQHHQHPQQHPNVHGHPHHGHPHAQQQHTLTMNGNSNSSNSSSNGSNSNNSTSNNNTNTSNTSVSTSVGSNQLATLGHSSQVTASNGTDRPNATNGVPAAARDANINLNGSNENHISMIGSTGQGSNRASNGGGGGGDSNATNGTLSNSGGSNGGQSQGTTVHHNRISVNGNGATSTPPLVLSLGQNLGGPGSLLILNQGNQQQSYVCQQAQHQKANDGKDHDGSIKTESSAGSVAKQEMMDSSSSPVPSLSHHQQRQPSQQSNSSPSSATGGSSDKQSFDSLFGYQDQTPMASPVQSMESSSGGGGAGGSGGAPTTHHHDNLPFFNETLDLSQEDIQKTLSANMPLGGHVAGHDTAPTDDAMNGEINPMDFIENCGDNHGTVDDDVFVNLDAFDMLVEFPELELDAKSEFLRSDDGTDDTAGGAGDLAGDSGSELGQYKHQVQSASQQQQSSQPLPNASTITDFSPEWAYPEGGIKVLVTGPWSASSAYTVLFDSFPVPTTLVQDGVLRCYCPAHEVGIVTLQVACDGFVISNAVNFEYKSPPKFETKCEGNGNDMLYKFNLLNRLESIDEKLQIKVEPGELPEDTLLFKQNNFEDRLVNYCETLTAKMWRSVTPGPFIDKHQGMTLLHLAAALGYAKLVRTMLTWKAENSNVILEAEIDALSQDKDGYTPLTLACARGHTETAIILYKWNQNALNVRNIAQKGPVEVARDYGHGELARELERQEKERLSQQQRTPTSASIPTLASITSSTTASSGTHSSASSASPNALPTSCSNHSSSASSPSASPAQASQDLLSNLNESNSSSSNGSNSSSNSSTADCKAPDGNNNLQSGGMSSDLHSLTNDASGTMHNFLNLNQIFSYGEGLHGANSDSCSNDNFGLVAAFNPSLSPTGLSPYSEMKGSCSSTGSQGGGGLHYGLENTNSNPMLSNALSPNSDSNRSHDGVFLRPGAVYSSQSPPGARLSKRSSIDSGINMDNRSVALSRTGKAFREAQRTNRMDRSMSLPLASGGGGGGGGQPSGKNQPGTPSSTAGGDRETDSFSLSLSERTTESPSQVSSNVSLLSPLRKMDFALWDSDAKVLTLAEQIIAAMPERIKNESEETMYLGSPLPDSLNEDTAGMGILNDTFMEPLLDSLPSSQFDQEFNFEFSDHNYRYHDVGTPCSSLSPASSGPLQSPASYSIPQDHPVGSPSPPPTTQDFTEFLQSSNATVRPFEADFSNLKLNDREQRELYEAAKCIQKAYRSYKGRKSRMEEQDKERTAAVVIQNYYRRYKQYAYYRQMTQAALVIQNGYRSYCENKRFKKSQTAQQQQQPVTSSEEDKASAQCLETYYQNFRNEQKQQQSPQQQQQNNQPGGSGSKEPSPSGPLKRTYSQRTQNQAARKIQQFMRQSKNKLQRERAEKERLVHLRRVEYLQSLQCHEQPEAPPPTSAPR</sequence>
<dbReference type="InterPro" id="IPR014756">
    <property type="entry name" value="Ig_E-set"/>
</dbReference>
<feature type="compositionally biased region" description="Basic and acidic residues" evidence="10">
    <location>
        <begin position="1722"/>
        <end position="1734"/>
    </location>
</feature>
<keyword evidence="8" id="KW-0539">Nucleus</keyword>
<evidence type="ECO:0000256" key="3">
    <source>
        <dbReference type="ARBA" id="ARBA00022737"/>
    </source>
</evidence>
<reference evidence="12" key="2">
    <citation type="submission" date="2002-03" db="EMBL/GenBank/DDBJ databases">
        <authorList>
            <consortium name="The Anopheles Genome Sequencing Consortium"/>
        </authorList>
    </citation>
    <scope>NUCLEOTIDE SEQUENCE</scope>
    <source>
        <strain evidence="12">PEST</strain>
    </source>
</reference>
<feature type="compositionally biased region" description="Pro residues" evidence="10">
    <location>
        <begin position="2155"/>
        <end position="2164"/>
    </location>
</feature>
<reference evidence="12" key="3">
    <citation type="journal article" date="2004" name="Trends Parasitol.">
        <title>The Anopheles gambiae genome: an update.</title>
        <authorList>
            <person name="Mongin E."/>
            <person name="Louis C."/>
            <person name="Holt R.A."/>
            <person name="Birney E."/>
            <person name="Collins F.H."/>
        </authorList>
    </citation>
    <scope>NUCLEOTIDE SEQUENCE</scope>
    <source>
        <strain evidence="12">PEST</strain>
    </source>
</reference>
<dbReference type="FunFam" id="1.25.40.20:FF:000015">
    <property type="entry name" value="calmodulin-binding transcription activator 2 isoform X1"/>
    <property type="match status" value="1"/>
</dbReference>
<feature type="compositionally biased region" description="Low complexity" evidence="10">
    <location>
        <begin position="718"/>
        <end position="731"/>
    </location>
</feature>
<dbReference type="InterPro" id="IPR013783">
    <property type="entry name" value="Ig-like_fold"/>
</dbReference>
<keyword evidence="3" id="KW-0677">Repeat</keyword>
<evidence type="ECO:0000313" key="12">
    <source>
        <dbReference type="EMBL" id="EAA04153.5"/>
    </source>
</evidence>
<evidence type="ECO:0000256" key="1">
    <source>
        <dbReference type="ARBA" id="ARBA00004123"/>
    </source>
</evidence>
<dbReference type="Gene3D" id="1.25.40.20">
    <property type="entry name" value="Ankyrin repeat-containing domain"/>
    <property type="match status" value="1"/>
</dbReference>
<dbReference type="GO" id="GO:0003677">
    <property type="term" value="F:DNA binding"/>
    <property type="evidence" value="ECO:0007669"/>
    <property type="project" value="InterPro"/>
</dbReference>
<dbReference type="SUPFAM" id="SSF48403">
    <property type="entry name" value="Ankyrin repeat"/>
    <property type="match status" value="1"/>
</dbReference>
<feature type="compositionally biased region" description="Low complexity" evidence="10">
    <location>
        <begin position="977"/>
        <end position="1009"/>
    </location>
</feature>
<feature type="compositionally biased region" description="Low complexity" evidence="10">
    <location>
        <begin position="2071"/>
        <end position="2098"/>
    </location>
</feature>
<feature type="compositionally biased region" description="Polar residues" evidence="10">
    <location>
        <begin position="1654"/>
        <end position="1672"/>
    </location>
</feature>
<dbReference type="SUPFAM" id="SSF81296">
    <property type="entry name" value="E set domains"/>
    <property type="match status" value="1"/>
</dbReference>
<accession>Q7QIY6</accession>
<dbReference type="VEuPathDB" id="VectorBase:AGAMI1_012515"/>
<keyword evidence="7" id="KW-0804">Transcription</keyword>
<keyword evidence="4" id="KW-0805">Transcription regulation</keyword>
<comment type="caution">
    <text evidence="12">The sequence shown here is derived from an EMBL/GenBank/DDBJ whole genome shotgun (WGS) entry which is preliminary data.</text>
</comment>
<dbReference type="GO" id="GO:0048468">
    <property type="term" value="P:cell development"/>
    <property type="evidence" value="ECO:0007669"/>
    <property type="project" value="UniProtKB-ARBA"/>
</dbReference>
<protein>
    <submittedName>
        <fullName evidence="12">AGAP007133-PA</fullName>
    </submittedName>
</protein>
<feature type="region of interest" description="Disordered" evidence="10">
    <location>
        <begin position="2068"/>
        <end position="2134"/>
    </location>
</feature>
<dbReference type="PhylomeDB" id="Q7QIY6"/>
<organism evidence="12">
    <name type="scientific">Anopheles gambiae</name>
    <name type="common">African malaria mosquito</name>
    <dbReference type="NCBI Taxonomy" id="7165"/>
    <lineage>
        <taxon>Eukaryota</taxon>
        <taxon>Metazoa</taxon>
        <taxon>Ecdysozoa</taxon>
        <taxon>Arthropoda</taxon>
        <taxon>Hexapoda</taxon>
        <taxon>Insecta</taxon>
        <taxon>Pterygota</taxon>
        <taxon>Neoptera</taxon>
        <taxon>Endopterygota</taxon>
        <taxon>Diptera</taxon>
        <taxon>Nematocera</taxon>
        <taxon>Culicoidea</taxon>
        <taxon>Culicidae</taxon>
        <taxon>Anophelinae</taxon>
        <taxon>Anopheles</taxon>
    </lineage>
</organism>
<feature type="region of interest" description="Disordered" evidence="10">
    <location>
        <begin position="941"/>
        <end position="1058"/>
    </location>
</feature>
<dbReference type="InterPro" id="IPR002110">
    <property type="entry name" value="Ankyrin_rpt"/>
</dbReference>
<dbReference type="Pfam" id="PF12796">
    <property type="entry name" value="Ank_2"/>
    <property type="match status" value="1"/>
</dbReference>
<dbReference type="PROSITE" id="PS50096">
    <property type="entry name" value="IQ"/>
    <property type="match status" value="3"/>
</dbReference>
<evidence type="ECO:0000259" key="11">
    <source>
        <dbReference type="PROSITE" id="PS51437"/>
    </source>
</evidence>
<feature type="region of interest" description="Disordered" evidence="10">
    <location>
        <begin position="716"/>
        <end position="802"/>
    </location>
</feature>
<feature type="compositionally biased region" description="Polar residues" evidence="10">
    <location>
        <begin position="1703"/>
        <end position="1716"/>
    </location>
</feature>
<feature type="compositionally biased region" description="Polar residues" evidence="10">
    <location>
        <begin position="1753"/>
        <end position="1765"/>
    </location>
</feature>
<feature type="compositionally biased region" description="Low complexity" evidence="10">
    <location>
        <begin position="10"/>
        <end position="33"/>
    </location>
</feature>
<dbReference type="SMART" id="SM01076">
    <property type="entry name" value="CG-1"/>
    <property type="match status" value="1"/>
</dbReference>
<feature type="region of interest" description="Disordered" evidence="10">
    <location>
        <begin position="1147"/>
        <end position="1195"/>
    </location>
</feature>
<feature type="compositionally biased region" description="Polar residues" evidence="10">
    <location>
        <begin position="1560"/>
        <end position="1575"/>
    </location>
</feature>
<feature type="compositionally biased region" description="Low complexity" evidence="10">
    <location>
        <begin position="873"/>
        <end position="884"/>
    </location>
</feature>
<feature type="compositionally biased region" description="Polar residues" evidence="10">
    <location>
        <begin position="1010"/>
        <end position="1034"/>
    </location>
</feature>
<feature type="region of interest" description="Disordered" evidence="10">
    <location>
        <begin position="1897"/>
        <end position="1930"/>
    </location>
</feature>
<dbReference type="SMART" id="SM00015">
    <property type="entry name" value="IQ"/>
    <property type="match status" value="3"/>
</dbReference>
<dbReference type="Pfam" id="PF03859">
    <property type="entry name" value="CG-1"/>
    <property type="match status" value="1"/>
</dbReference>